<evidence type="ECO:0000313" key="3">
    <source>
        <dbReference type="EMBL" id="JAT39122.1"/>
    </source>
</evidence>
<dbReference type="Gene3D" id="3.20.20.100">
    <property type="entry name" value="NADP-dependent oxidoreductase domain"/>
    <property type="match status" value="1"/>
</dbReference>
<dbReference type="PRINTS" id="PR00069">
    <property type="entry name" value="ALDKETRDTASE"/>
</dbReference>
<dbReference type="InterPro" id="IPR023210">
    <property type="entry name" value="NADP_OxRdtase_dom"/>
</dbReference>
<dbReference type="Pfam" id="PF00248">
    <property type="entry name" value="Aldo_ket_red"/>
    <property type="match status" value="1"/>
</dbReference>
<dbReference type="InterPro" id="IPR018170">
    <property type="entry name" value="Aldo/ket_reductase_CS"/>
</dbReference>
<dbReference type="PROSITE" id="PS00798">
    <property type="entry name" value="ALDOKETO_REDUCTASE_1"/>
    <property type="match status" value="1"/>
</dbReference>
<dbReference type="AlphaFoldDB" id="A0A1B6MT56"/>
<dbReference type="GO" id="GO:0016491">
    <property type="term" value="F:oxidoreductase activity"/>
    <property type="evidence" value="ECO:0007669"/>
    <property type="project" value="InterPro"/>
</dbReference>
<proteinExistence type="predicted"/>
<dbReference type="InterPro" id="IPR020471">
    <property type="entry name" value="AKR"/>
</dbReference>
<dbReference type="PANTHER" id="PTHR11732">
    <property type="entry name" value="ALDO/KETO REDUCTASE"/>
    <property type="match status" value="1"/>
</dbReference>
<organism evidence="3">
    <name type="scientific">Graphocephala atropunctata</name>
    <dbReference type="NCBI Taxonomy" id="36148"/>
    <lineage>
        <taxon>Eukaryota</taxon>
        <taxon>Metazoa</taxon>
        <taxon>Ecdysozoa</taxon>
        <taxon>Arthropoda</taxon>
        <taxon>Hexapoda</taxon>
        <taxon>Insecta</taxon>
        <taxon>Pterygota</taxon>
        <taxon>Neoptera</taxon>
        <taxon>Paraneoptera</taxon>
        <taxon>Hemiptera</taxon>
        <taxon>Auchenorrhyncha</taxon>
        <taxon>Membracoidea</taxon>
        <taxon>Cicadellidae</taxon>
        <taxon>Cicadellinae</taxon>
        <taxon>Cicadellini</taxon>
        <taxon>Graphocephala</taxon>
    </lineage>
</organism>
<name>A0A1B6MT56_9HEMI</name>
<feature type="domain" description="NADP-dependent oxidoreductase" evidence="2">
    <location>
        <begin position="139"/>
        <end position="429"/>
    </location>
</feature>
<accession>A0A1B6MT56</accession>
<evidence type="ECO:0000256" key="1">
    <source>
        <dbReference type="SAM" id="MobiDB-lite"/>
    </source>
</evidence>
<feature type="region of interest" description="Disordered" evidence="1">
    <location>
        <begin position="486"/>
        <end position="507"/>
    </location>
</feature>
<reference evidence="3" key="1">
    <citation type="submission" date="2015-11" db="EMBL/GenBank/DDBJ databases">
        <title>De novo transcriptome assembly of four potential Pierce s Disease insect vectors from Arizona vineyards.</title>
        <authorList>
            <person name="Tassone E.E."/>
        </authorList>
    </citation>
    <scope>NUCLEOTIDE SEQUENCE</scope>
</reference>
<dbReference type="InterPro" id="IPR036812">
    <property type="entry name" value="NAD(P)_OxRdtase_dom_sf"/>
</dbReference>
<gene>
    <name evidence="3" type="ORF">g.53565</name>
</gene>
<sequence>MVPTIRMVHNKPDGSLDIGNSAVKKPSMNRNNLAAKSTSKKQSSVSVIKSSTMETEADVTSIKSALKKILVKDNYKTEEKSVTWSVHPDDFREMTEPKQNNRKLRYEEPIILPPKPSPPFHLTKKSKIYAITGMGMPAIGLGTLTRASEQPLDALSLEKVIDTAISFGYRHFDTAYGYNSEIILGKTLQKYFTTGDYRREDFFISTKLPMVAMNAELVEEYLNKSLTNLRTHYVDLYIINRPVGLIPGEDMFPKDEEGFLKLDLQTDHVKIWEAMEFQKMMGRTRYLGVTDFSVAQLQSILDCCHIPPSTIQVECHLYCQQKEICDFAARNGISVTAYAPLGSPAAVKVFNAMSHLSRPQTKSPMLNEVVALLSEKHKKTRSQILLRHLLQLGVCVIPKSSKFHHMRENIDLYDFELSKEEMSKLNALDQGEAGRKLYVSHLLKGYDLHPQCPYSQKEPEYVSEEEENQYLKEETELEALERQEHLIQESEKESDNYDLQKALETTV</sequence>
<protein>
    <recommendedName>
        <fullName evidence="2">NADP-dependent oxidoreductase domain-containing protein</fullName>
    </recommendedName>
</protein>
<feature type="compositionally biased region" description="Basic and acidic residues" evidence="1">
    <location>
        <begin position="486"/>
        <end position="495"/>
    </location>
</feature>
<evidence type="ECO:0000259" key="2">
    <source>
        <dbReference type="Pfam" id="PF00248"/>
    </source>
</evidence>
<dbReference type="SUPFAM" id="SSF51430">
    <property type="entry name" value="NAD(P)-linked oxidoreductase"/>
    <property type="match status" value="1"/>
</dbReference>
<dbReference type="EMBL" id="GEBQ01000855">
    <property type="protein sequence ID" value="JAT39122.1"/>
    <property type="molecule type" value="Transcribed_RNA"/>
</dbReference>